<protein>
    <submittedName>
        <fullName evidence="6">CC2D2AN-C2 domain-containing protein</fullName>
    </submittedName>
</protein>
<dbReference type="Pfam" id="PF15625">
    <property type="entry name" value="CC2D2AN-C2"/>
    <property type="match status" value="1"/>
</dbReference>
<feature type="domain" description="C2" evidence="2">
    <location>
        <begin position="752"/>
        <end position="812"/>
    </location>
</feature>
<name>A0A0N4ZND5_PARTI</name>
<dbReference type="GO" id="GO:1905515">
    <property type="term" value="P:non-motile cilium assembly"/>
    <property type="evidence" value="ECO:0007669"/>
    <property type="project" value="TreeGrafter"/>
</dbReference>
<feature type="domain" description="CEP76/DRC7 peptidase-like" evidence="4">
    <location>
        <begin position="1000"/>
        <end position="1115"/>
    </location>
</feature>
<dbReference type="SUPFAM" id="SSF49562">
    <property type="entry name" value="C2 domain (Calcium/lipid-binding domain, CaLB)"/>
    <property type="match status" value="1"/>
</dbReference>
<dbReference type="GO" id="GO:0035869">
    <property type="term" value="C:ciliary transition zone"/>
    <property type="evidence" value="ECO:0007669"/>
    <property type="project" value="TreeGrafter"/>
</dbReference>
<evidence type="ECO:0000259" key="2">
    <source>
        <dbReference type="Pfam" id="PF00168"/>
    </source>
</evidence>
<dbReference type="InterPro" id="IPR035892">
    <property type="entry name" value="C2_domain_sf"/>
</dbReference>
<keyword evidence="1" id="KW-0175">Coiled coil</keyword>
<accession>A0A0N4ZND5</accession>
<dbReference type="AlphaFoldDB" id="A0A0N4ZND5"/>
<keyword evidence="5" id="KW-1185">Reference proteome</keyword>
<dbReference type="Pfam" id="PF24656">
    <property type="entry name" value="CEPT76_peptidase"/>
    <property type="match status" value="1"/>
</dbReference>
<organism evidence="5 6">
    <name type="scientific">Parastrongyloides trichosuri</name>
    <name type="common">Possum-specific nematode worm</name>
    <dbReference type="NCBI Taxonomy" id="131310"/>
    <lineage>
        <taxon>Eukaryota</taxon>
        <taxon>Metazoa</taxon>
        <taxon>Ecdysozoa</taxon>
        <taxon>Nematoda</taxon>
        <taxon>Chromadorea</taxon>
        <taxon>Rhabditida</taxon>
        <taxon>Tylenchina</taxon>
        <taxon>Panagrolaimomorpha</taxon>
        <taxon>Strongyloidoidea</taxon>
        <taxon>Strongyloididae</taxon>
        <taxon>Parastrongyloides</taxon>
    </lineage>
</organism>
<dbReference type="PANTHER" id="PTHR20837">
    <property type="entry name" value="CENTROSOMAL PROTEIN-RELATED"/>
    <property type="match status" value="1"/>
</dbReference>
<dbReference type="PANTHER" id="PTHR20837:SF0">
    <property type="entry name" value="COILED-COIL AND C2 DOMAIN-CONTAINING PROTEIN 2A"/>
    <property type="match status" value="1"/>
</dbReference>
<sequence>MSNNLLTIADNARRESIKKMKKLPPLQIRRDISMEENSITTPPTSNNITPIINEIPEYSFSESSIDTSILSVNDQQTSKERKIDISSDMRQNIRKKAKSALEVKRGSIQLQKRLLRNKTLSINMPKQIFENDIDKIDDQIERVIKLGEKYETKKDINMINDNIQYRFVSHYFDKYLENKDVKVIDYVPASPIVRNMSKIKELLIILDDKINSDDLERGNMSLNKFNFRVSQKFQQYDNLKLEINKVLLCAEKVLKYNRSDWEETSLIENVWRESKNKISKENRRKHYENIKLSISKIKLYHHWLFTKEHIYCRKVEETYEILLFKANTLLSHIKIYLTAKSLQENVDELEDKIETEVKEYQEVSDKLQFHWEKLITLRLQQGYQRTSLMLTSKEMEEQDLSFFSSVLQNFYRNPIFSLTYNNDNIRLFDHDKETDEITIEKESQKEKKFNSFFNNLEKCEWEVQIFFNDIFVCRTKPKCLTKDFQIIINEDYNLQIHDTPESIVIVLYERFNRGVFKRIAKIGIPLEQDNNDQNMGNVSHFATDAIFEGMIDSIGAGGIGRQCLSGVFCSKLNGYGVISSEEFKKQCNIQTSLGIKEGFQLIPNETRICDDSMIENDLRLHALKNRFLQSQYPGNIEERIPIYSNEIENKHLKIEDLTNEEYGKYGFGIEGFKISAKMYAIKMRTELVQNMEGYKKKLKSYSDIVKEESIPNIFSGLNTLFGSRDVSRKLKPMRNEIKKQTLSSGFKLNFILSIQSATNIGEKLDGTKIHSFVEVSFQSKIYSTKISDGKNPKWQETITIPFNNNIMENKSLNSIIEKFTIRLYDQIIVPLKHDDREVNTIHEQIEYHYLGKVEIPFYTVYMNGKIDGILPIHRVSFLNGYIFEGMSYLKLMISLDPLIAFPPHKQMETSVSTEHENILMKYKLWKRKCDILYPHRQYKGLVLNNQGKSVIACRYIHPVRPPHLFDEYINDKFTLIYKIIEFVQAIPTIDDAIMFPGICDLWTNIDQTLTIGCGDEEEHAIIFICWLLYYGIKSFLVLGNGLPEGLRSAYVLIELEEKLYIINPVEGFLWNIKDVNIPLLSVGTVISDKNIYGNIQKQEHPYSMSFDFTREDCWKGIFDNNSSDFVTVQNEVIIYQNINDGLLIELKSLLEREIKTKINELRQYGIPQWNILVARTLKEIISDPNILDENKEIEKRLNDNFGSIFKINCIILKIPFLSQKQLITEILSTKIYLNTDNGVQFAVSVHLIPYINNILQCYVGLASLIPV</sequence>
<evidence type="ECO:0000313" key="6">
    <source>
        <dbReference type="WBParaSite" id="PTRK_0001004900.1"/>
    </source>
</evidence>
<dbReference type="WBParaSite" id="PTRK_0001004900.1">
    <property type="protein sequence ID" value="PTRK_0001004900.1"/>
    <property type="gene ID" value="PTRK_0001004900"/>
</dbReference>
<dbReference type="GO" id="GO:1904491">
    <property type="term" value="P:protein localization to ciliary transition zone"/>
    <property type="evidence" value="ECO:0007669"/>
    <property type="project" value="TreeGrafter"/>
</dbReference>
<dbReference type="InterPro" id="IPR056290">
    <property type="entry name" value="CEPT76/DRC7_peptidase-like_dom"/>
</dbReference>
<dbReference type="InterPro" id="IPR000008">
    <property type="entry name" value="C2_dom"/>
</dbReference>
<dbReference type="STRING" id="131310.A0A0N4ZND5"/>
<evidence type="ECO:0000259" key="3">
    <source>
        <dbReference type="Pfam" id="PF15625"/>
    </source>
</evidence>
<evidence type="ECO:0000256" key="1">
    <source>
        <dbReference type="SAM" id="Coils"/>
    </source>
</evidence>
<dbReference type="Pfam" id="PF00168">
    <property type="entry name" value="C2"/>
    <property type="match status" value="1"/>
</dbReference>
<dbReference type="Gene3D" id="2.60.40.150">
    <property type="entry name" value="C2 domain"/>
    <property type="match status" value="1"/>
</dbReference>
<evidence type="ECO:0000313" key="5">
    <source>
        <dbReference type="Proteomes" id="UP000038045"/>
    </source>
</evidence>
<evidence type="ECO:0000259" key="4">
    <source>
        <dbReference type="Pfam" id="PF24656"/>
    </source>
</evidence>
<reference evidence="6" key="1">
    <citation type="submission" date="2017-02" db="UniProtKB">
        <authorList>
            <consortium name="WormBaseParasite"/>
        </authorList>
    </citation>
    <scope>IDENTIFICATION</scope>
</reference>
<feature type="domain" description="CC2D2A N-terminal C2" evidence="3">
    <location>
        <begin position="455"/>
        <end position="529"/>
    </location>
</feature>
<feature type="coiled-coil region" evidence="1">
    <location>
        <begin position="339"/>
        <end position="366"/>
    </location>
</feature>
<dbReference type="InterPro" id="IPR052434">
    <property type="entry name" value="Tectonic-like_complex_comp"/>
</dbReference>
<dbReference type="InterPro" id="IPR028928">
    <property type="entry name" value="CC2D2AN-C2"/>
</dbReference>
<dbReference type="Proteomes" id="UP000038045">
    <property type="component" value="Unplaced"/>
</dbReference>
<proteinExistence type="predicted"/>